<evidence type="ECO:0000256" key="7">
    <source>
        <dbReference type="SAM" id="SignalP"/>
    </source>
</evidence>
<dbReference type="RefSeq" id="XP_022083516.1">
    <property type="nucleotide sequence ID" value="XM_022227824.1"/>
</dbReference>
<dbReference type="InterPro" id="IPR036179">
    <property type="entry name" value="Ig-like_dom_sf"/>
</dbReference>
<keyword evidence="1 7" id="KW-0732">Signal</keyword>
<keyword evidence="6" id="KW-0812">Transmembrane</keyword>
<dbReference type="Proteomes" id="UP000694845">
    <property type="component" value="Unplaced"/>
</dbReference>
<dbReference type="CDD" id="cd00096">
    <property type="entry name" value="Ig"/>
    <property type="match status" value="1"/>
</dbReference>
<dbReference type="SMART" id="SM00408">
    <property type="entry name" value="IGc2"/>
    <property type="match status" value="1"/>
</dbReference>
<feature type="transmembrane region" description="Helical" evidence="6">
    <location>
        <begin position="349"/>
        <end position="375"/>
    </location>
</feature>
<evidence type="ECO:0000313" key="9">
    <source>
        <dbReference type="Proteomes" id="UP000694845"/>
    </source>
</evidence>
<evidence type="ECO:0000256" key="1">
    <source>
        <dbReference type="ARBA" id="ARBA00022729"/>
    </source>
</evidence>
<feature type="domain" description="Ig-like" evidence="8">
    <location>
        <begin position="147"/>
        <end position="235"/>
    </location>
</feature>
<feature type="domain" description="Ig-like" evidence="8">
    <location>
        <begin position="26"/>
        <end position="135"/>
    </location>
</feature>
<dbReference type="PANTHER" id="PTHR44337:SF20">
    <property type="entry name" value="CARCINOEMBRYONIC ANTIGEN-RELATED CELL ADHESION MOLECULE 5-RELATED"/>
    <property type="match status" value="1"/>
</dbReference>
<evidence type="ECO:0000256" key="5">
    <source>
        <dbReference type="SAM" id="MobiDB-lite"/>
    </source>
</evidence>
<dbReference type="SMART" id="SM00409">
    <property type="entry name" value="IG"/>
    <property type="match status" value="1"/>
</dbReference>
<keyword evidence="9" id="KW-1185">Reference proteome</keyword>
<feature type="compositionally biased region" description="Polar residues" evidence="5">
    <location>
        <begin position="256"/>
        <end position="267"/>
    </location>
</feature>
<feature type="signal peptide" evidence="7">
    <location>
        <begin position="1"/>
        <end position="23"/>
    </location>
</feature>
<dbReference type="InterPro" id="IPR013783">
    <property type="entry name" value="Ig-like_fold"/>
</dbReference>
<evidence type="ECO:0000256" key="4">
    <source>
        <dbReference type="ARBA" id="ARBA00023319"/>
    </source>
</evidence>
<dbReference type="AlphaFoldDB" id="A0A8B7XUC3"/>
<proteinExistence type="predicted"/>
<keyword evidence="6" id="KW-0472">Membrane</keyword>
<dbReference type="GeneID" id="110975374"/>
<dbReference type="InterPro" id="IPR052598">
    <property type="entry name" value="IgSF_CEA-related"/>
</dbReference>
<feature type="compositionally biased region" description="Low complexity" evidence="5">
    <location>
        <begin position="268"/>
        <end position="283"/>
    </location>
</feature>
<evidence type="ECO:0000313" key="10">
    <source>
        <dbReference type="RefSeq" id="XP_022083516.1"/>
    </source>
</evidence>
<protein>
    <submittedName>
        <fullName evidence="10">Uncharacterized protein LOC110975374</fullName>
    </submittedName>
</protein>
<feature type="chain" id="PRO_5034560594" evidence="7">
    <location>
        <begin position="24"/>
        <end position="421"/>
    </location>
</feature>
<dbReference type="SUPFAM" id="SSF48726">
    <property type="entry name" value="Immunoglobulin"/>
    <property type="match status" value="1"/>
</dbReference>
<name>A0A8B7XUC3_ACAPL</name>
<dbReference type="OrthoDB" id="8825892at2759"/>
<keyword evidence="2" id="KW-1015">Disulfide bond</keyword>
<dbReference type="Gene3D" id="2.60.40.10">
    <property type="entry name" value="Immunoglobulins"/>
    <property type="match status" value="1"/>
</dbReference>
<evidence type="ECO:0000256" key="6">
    <source>
        <dbReference type="SAM" id="Phobius"/>
    </source>
</evidence>
<gene>
    <name evidence="10" type="primary">LOC110975374</name>
</gene>
<keyword evidence="3" id="KW-0325">Glycoprotein</keyword>
<accession>A0A8B7XUC3</accession>
<reference evidence="10" key="1">
    <citation type="submission" date="2025-08" db="UniProtKB">
        <authorList>
            <consortium name="RefSeq"/>
        </authorList>
    </citation>
    <scope>IDENTIFICATION</scope>
</reference>
<dbReference type="PROSITE" id="PS50835">
    <property type="entry name" value="IG_LIKE"/>
    <property type="match status" value="2"/>
</dbReference>
<dbReference type="PANTHER" id="PTHR44337">
    <property type="entry name" value="CARCINOEMBRYONIC ANTIGEN-RELATED CELL ADHESION MOLECULE 8"/>
    <property type="match status" value="1"/>
</dbReference>
<evidence type="ECO:0000256" key="2">
    <source>
        <dbReference type="ARBA" id="ARBA00023157"/>
    </source>
</evidence>
<organism evidence="9 10">
    <name type="scientific">Acanthaster planci</name>
    <name type="common">Crown-of-thorns starfish</name>
    <dbReference type="NCBI Taxonomy" id="133434"/>
    <lineage>
        <taxon>Eukaryota</taxon>
        <taxon>Metazoa</taxon>
        <taxon>Echinodermata</taxon>
        <taxon>Eleutherozoa</taxon>
        <taxon>Asterozoa</taxon>
        <taxon>Asteroidea</taxon>
        <taxon>Valvatacea</taxon>
        <taxon>Valvatida</taxon>
        <taxon>Acanthasteridae</taxon>
        <taxon>Acanthaster</taxon>
    </lineage>
</organism>
<dbReference type="KEGG" id="aplc:110975374"/>
<keyword evidence="4" id="KW-0393">Immunoglobulin domain</keyword>
<evidence type="ECO:0000259" key="8">
    <source>
        <dbReference type="PROSITE" id="PS50835"/>
    </source>
</evidence>
<dbReference type="Pfam" id="PF13927">
    <property type="entry name" value="Ig_3"/>
    <property type="match status" value="1"/>
</dbReference>
<dbReference type="InterPro" id="IPR003598">
    <property type="entry name" value="Ig_sub2"/>
</dbReference>
<feature type="compositionally biased region" description="Polar residues" evidence="5">
    <location>
        <begin position="284"/>
        <end position="298"/>
    </location>
</feature>
<dbReference type="InterPro" id="IPR003599">
    <property type="entry name" value="Ig_sub"/>
</dbReference>
<evidence type="ECO:0000256" key="3">
    <source>
        <dbReference type="ARBA" id="ARBA00023180"/>
    </source>
</evidence>
<sequence>MASFRSFGLAFCVFALGLCGARGVETEIVVVNGTVAGTGNLEAEKGDNITLRCEVRGLAQGDSIVWQYDLQDLTTNGRIEVTPQALPSRVDHSLDDALVLTISHVSVRDDGTYVCLVRRPSFENPVGLIDADQLTLKVYSFPDDRNPACAPNGPLTVSIGEKTTLTCSTIRGQPTVNLTISSMGSAPSSLVWSRNGNGDRISQSANWTANVSQDELVFICEITSSRYPDERRNCTMGPIRVEQSPNPTTPQPGPTDMTNTVQETVMQTSSATPPTSGPATTSPRHLTTTAGSSSTRQSATKERDKTVPTESSFPRRPATLLSPSSLSGMSDEPHELTSTEPLGVNAESALPWLVAFAVVTFLLILSLVAIVMLCLKIRHMRGFNWTVRTDALMSRSQHEKQKAAINGTVNGAFHEIPLNNV</sequence>
<dbReference type="InterPro" id="IPR007110">
    <property type="entry name" value="Ig-like_dom"/>
</dbReference>
<feature type="region of interest" description="Disordered" evidence="5">
    <location>
        <begin position="229"/>
        <end position="339"/>
    </location>
</feature>
<keyword evidence="6" id="KW-1133">Transmembrane helix</keyword>